<accession>X1N9G2</accession>
<feature type="non-terminal residue" evidence="1">
    <location>
        <position position="1"/>
    </location>
</feature>
<comment type="caution">
    <text evidence="1">The sequence shown here is derived from an EMBL/GenBank/DDBJ whole genome shotgun (WGS) entry which is preliminary data.</text>
</comment>
<protein>
    <submittedName>
        <fullName evidence="1">Uncharacterized protein</fullName>
    </submittedName>
</protein>
<dbReference type="EMBL" id="BARV01006624">
    <property type="protein sequence ID" value="GAI15274.1"/>
    <property type="molecule type" value="Genomic_DNA"/>
</dbReference>
<dbReference type="AlphaFoldDB" id="X1N9G2"/>
<reference evidence="1" key="1">
    <citation type="journal article" date="2014" name="Front. Microbiol.">
        <title>High frequency of phylogenetically diverse reductive dehalogenase-homologous genes in deep subseafloor sedimentary metagenomes.</title>
        <authorList>
            <person name="Kawai M."/>
            <person name="Futagami T."/>
            <person name="Toyoda A."/>
            <person name="Takaki Y."/>
            <person name="Nishi S."/>
            <person name="Hori S."/>
            <person name="Arai W."/>
            <person name="Tsubouchi T."/>
            <person name="Morono Y."/>
            <person name="Uchiyama I."/>
            <person name="Ito T."/>
            <person name="Fujiyama A."/>
            <person name="Inagaki F."/>
            <person name="Takami H."/>
        </authorList>
    </citation>
    <scope>NUCLEOTIDE SEQUENCE</scope>
    <source>
        <strain evidence="1">Expedition CK06-06</strain>
    </source>
</reference>
<name>X1N9G2_9ZZZZ</name>
<gene>
    <name evidence="1" type="ORF">S06H3_13557</name>
</gene>
<proteinExistence type="predicted"/>
<evidence type="ECO:0000313" key="1">
    <source>
        <dbReference type="EMBL" id="GAI15274.1"/>
    </source>
</evidence>
<organism evidence="1">
    <name type="scientific">marine sediment metagenome</name>
    <dbReference type="NCBI Taxonomy" id="412755"/>
    <lineage>
        <taxon>unclassified sequences</taxon>
        <taxon>metagenomes</taxon>
        <taxon>ecological metagenomes</taxon>
    </lineage>
</organism>
<sequence>IECLTALIPVLAEVTERQASLIELLEQWLAAQGIEPGVKVSVSTLWVAKEPEEIFSQAILTTGTFYSDKMVDWTKGKRILFKVESTLNQDVEIQLIGNYVDDMNLAVDVNAAIACPANSNISIGPAWDDWHPYVGVKITVAVAPTAGILTILAVIQE</sequence>